<organism evidence="5 6">
    <name type="scientific">Klebsormidium nitens</name>
    <name type="common">Green alga</name>
    <name type="synonym">Ulothrix nitens</name>
    <dbReference type="NCBI Taxonomy" id="105231"/>
    <lineage>
        <taxon>Eukaryota</taxon>
        <taxon>Viridiplantae</taxon>
        <taxon>Streptophyta</taxon>
        <taxon>Klebsormidiophyceae</taxon>
        <taxon>Klebsormidiales</taxon>
        <taxon>Klebsormidiaceae</taxon>
        <taxon>Klebsormidium</taxon>
    </lineage>
</organism>
<proteinExistence type="predicted"/>
<feature type="chain" id="PRO_5012237232" description="Blue (type 1) copper domain-containing protein" evidence="3">
    <location>
        <begin position="23"/>
        <end position="289"/>
    </location>
</feature>
<dbReference type="AlphaFoldDB" id="A0A1Y1I3Z4"/>
<keyword evidence="6" id="KW-1185">Reference proteome</keyword>
<name>A0A1Y1I3Z4_KLENI</name>
<dbReference type="InterPro" id="IPR000923">
    <property type="entry name" value="BlueCu_1"/>
</dbReference>
<dbReference type="Proteomes" id="UP000054558">
    <property type="component" value="Unassembled WGS sequence"/>
</dbReference>
<keyword evidence="2" id="KW-0186">Copper</keyword>
<dbReference type="InterPro" id="IPR008972">
    <property type="entry name" value="Cupredoxin"/>
</dbReference>
<keyword evidence="1" id="KW-0479">Metal-binding</keyword>
<protein>
    <recommendedName>
        <fullName evidence="4">Blue (type 1) copper domain-containing protein</fullName>
    </recommendedName>
</protein>
<reference evidence="5 6" key="1">
    <citation type="journal article" date="2014" name="Nat. Commun.">
        <title>Klebsormidium flaccidum genome reveals primary factors for plant terrestrial adaptation.</title>
        <authorList>
            <person name="Hori K."/>
            <person name="Maruyama F."/>
            <person name="Fujisawa T."/>
            <person name="Togashi T."/>
            <person name="Yamamoto N."/>
            <person name="Seo M."/>
            <person name="Sato S."/>
            <person name="Yamada T."/>
            <person name="Mori H."/>
            <person name="Tajima N."/>
            <person name="Moriyama T."/>
            <person name="Ikeuchi M."/>
            <person name="Watanabe M."/>
            <person name="Wada H."/>
            <person name="Kobayashi K."/>
            <person name="Saito M."/>
            <person name="Masuda T."/>
            <person name="Sasaki-Sekimoto Y."/>
            <person name="Mashiguchi K."/>
            <person name="Awai K."/>
            <person name="Shimojima M."/>
            <person name="Masuda S."/>
            <person name="Iwai M."/>
            <person name="Nobusawa T."/>
            <person name="Narise T."/>
            <person name="Kondo S."/>
            <person name="Saito H."/>
            <person name="Sato R."/>
            <person name="Murakawa M."/>
            <person name="Ihara Y."/>
            <person name="Oshima-Yamada Y."/>
            <person name="Ohtaka K."/>
            <person name="Satoh M."/>
            <person name="Sonobe K."/>
            <person name="Ishii M."/>
            <person name="Ohtani R."/>
            <person name="Kanamori-Sato M."/>
            <person name="Honoki R."/>
            <person name="Miyazaki D."/>
            <person name="Mochizuki H."/>
            <person name="Umetsu J."/>
            <person name="Higashi K."/>
            <person name="Shibata D."/>
            <person name="Kamiya Y."/>
            <person name="Sato N."/>
            <person name="Nakamura Y."/>
            <person name="Tabata S."/>
            <person name="Ida S."/>
            <person name="Kurokawa K."/>
            <person name="Ohta H."/>
        </authorList>
    </citation>
    <scope>NUCLEOTIDE SEQUENCE [LARGE SCALE GENOMIC DNA]</scope>
    <source>
        <strain evidence="5 6">NIES-2285</strain>
    </source>
</reference>
<evidence type="ECO:0000256" key="2">
    <source>
        <dbReference type="ARBA" id="ARBA00023008"/>
    </source>
</evidence>
<dbReference type="EMBL" id="DF237116">
    <property type="protein sequence ID" value="GAQ83891.1"/>
    <property type="molecule type" value="Genomic_DNA"/>
</dbReference>
<sequence>MAAMKSLILCAVLALAVHQASAAVINKDWRVPITLSDTVNVGDTIIWTWTDTAPHDIQFLTFPAGFTGIATNGIVGLTVPPQPIRAPYNVSFTPTLPGTYTYVCTVHASMTGTVVVADVAANMTTVPANTTTVAANTTATAIAGNSTMNATANATIAQAAVVARTLGFATAAIAQNATAVVTYITNDLTVFAANTSGPLNITSVGAILGYLTTNLALATAANPLANTTAPVVKQFILIDPTNALITVQVPVLQHFATILWTYLSNTTFSPTPNWYAKTGIFTPAPISLA</sequence>
<feature type="signal peptide" evidence="3">
    <location>
        <begin position="1"/>
        <end position="22"/>
    </location>
</feature>
<evidence type="ECO:0000256" key="3">
    <source>
        <dbReference type="SAM" id="SignalP"/>
    </source>
</evidence>
<dbReference type="Pfam" id="PF00127">
    <property type="entry name" value="Copper-bind"/>
    <property type="match status" value="1"/>
</dbReference>
<dbReference type="GO" id="GO:0005507">
    <property type="term" value="F:copper ion binding"/>
    <property type="evidence" value="ECO:0007669"/>
    <property type="project" value="InterPro"/>
</dbReference>
<gene>
    <name evidence="5" type="ORF">KFL_001670020</name>
</gene>
<accession>A0A1Y1I3Z4</accession>
<dbReference type="GO" id="GO:0009055">
    <property type="term" value="F:electron transfer activity"/>
    <property type="evidence" value="ECO:0007669"/>
    <property type="project" value="InterPro"/>
</dbReference>
<evidence type="ECO:0000256" key="1">
    <source>
        <dbReference type="ARBA" id="ARBA00022723"/>
    </source>
</evidence>
<feature type="domain" description="Blue (type 1) copper" evidence="4">
    <location>
        <begin position="38"/>
        <end position="116"/>
    </location>
</feature>
<evidence type="ECO:0000313" key="6">
    <source>
        <dbReference type="Proteomes" id="UP000054558"/>
    </source>
</evidence>
<evidence type="ECO:0000259" key="4">
    <source>
        <dbReference type="Pfam" id="PF00127"/>
    </source>
</evidence>
<keyword evidence="3" id="KW-0732">Signal</keyword>
<dbReference type="Gene3D" id="2.60.40.420">
    <property type="entry name" value="Cupredoxins - blue copper proteins"/>
    <property type="match status" value="1"/>
</dbReference>
<evidence type="ECO:0000313" key="5">
    <source>
        <dbReference type="EMBL" id="GAQ83891.1"/>
    </source>
</evidence>
<dbReference type="SUPFAM" id="SSF49503">
    <property type="entry name" value="Cupredoxins"/>
    <property type="match status" value="1"/>
</dbReference>